<protein>
    <submittedName>
        <fullName evidence="2">Uncharacterized protein</fullName>
    </submittedName>
</protein>
<evidence type="ECO:0000313" key="3">
    <source>
        <dbReference type="Proteomes" id="UP000735302"/>
    </source>
</evidence>
<keyword evidence="3" id="KW-1185">Reference proteome</keyword>
<accession>A0AAV4CJ42</accession>
<sequence>MARVTPEMRENLQGPTFLKEEVKAAIKNMENGKPQDQILNMIFIISGYTCPGQGDLRLLGFRQARVAVAIAELEPVSKSPCRLQDVFAIHLPPTLRPCGNRPQTSKEILPDCPIRTLDSGQPGSGRRSP</sequence>
<dbReference type="Proteomes" id="UP000735302">
    <property type="component" value="Unassembled WGS sequence"/>
</dbReference>
<evidence type="ECO:0000313" key="2">
    <source>
        <dbReference type="EMBL" id="GFO31620.1"/>
    </source>
</evidence>
<feature type="region of interest" description="Disordered" evidence="1">
    <location>
        <begin position="98"/>
        <end position="129"/>
    </location>
</feature>
<comment type="caution">
    <text evidence="2">The sequence shown here is derived from an EMBL/GenBank/DDBJ whole genome shotgun (WGS) entry which is preliminary data.</text>
</comment>
<proteinExistence type="predicted"/>
<name>A0AAV4CJ42_9GAST</name>
<dbReference type="AlphaFoldDB" id="A0AAV4CJ42"/>
<gene>
    <name evidence="2" type="ORF">PoB_005812500</name>
</gene>
<reference evidence="2 3" key="1">
    <citation type="journal article" date="2021" name="Elife">
        <title>Chloroplast acquisition without the gene transfer in kleptoplastic sea slugs, Plakobranchus ocellatus.</title>
        <authorList>
            <person name="Maeda T."/>
            <person name="Takahashi S."/>
            <person name="Yoshida T."/>
            <person name="Shimamura S."/>
            <person name="Takaki Y."/>
            <person name="Nagai Y."/>
            <person name="Toyoda A."/>
            <person name="Suzuki Y."/>
            <person name="Arimoto A."/>
            <person name="Ishii H."/>
            <person name="Satoh N."/>
            <person name="Nishiyama T."/>
            <person name="Hasebe M."/>
            <person name="Maruyama T."/>
            <person name="Minagawa J."/>
            <person name="Obokata J."/>
            <person name="Shigenobu S."/>
        </authorList>
    </citation>
    <scope>NUCLEOTIDE SEQUENCE [LARGE SCALE GENOMIC DNA]</scope>
</reference>
<evidence type="ECO:0000256" key="1">
    <source>
        <dbReference type="SAM" id="MobiDB-lite"/>
    </source>
</evidence>
<organism evidence="2 3">
    <name type="scientific">Plakobranchus ocellatus</name>
    <dbReference type="NCBI Taxonomy" id="259542"/>
    <lineage>
        <taxon>Eukaryota</taxon>
        <taxon>Metazoa</taxon>
        <taxon>Spiralia</taxon>
        <taxon>Lophotrochozoa</taxon>
        <taxon>Mollusca</taxon>
        <taxon>Gastropoda</taxon>
        <taxon>Heterobranchia</taxon>
        <taxon>Euthyneura</taxon>
        <taxon>Panpulmonata</taxon>
        <taxon>Sacoglossa</taxon>
        <taxon>Placobranchoidea</taxon>
        <taxon>Plakobranchidae</taxon>
        <taxon>Plakobranchus</taxon>
    </lineage>
</organism>
<dbReference type="EMBL" id="BLXT01006411">
    <property type="protein sequence ID" value="GFO31620.1"/>
    <property type="molecule type" value="Genomic_DNA"/>
</dbReference>